<dbReference type="SUPFAM" id="SSF50249">
    <property type="entry name" value="Nucleic acid-binding proteins"/>
    <property type="match status" value="1"/>
</dbReference>
<feature type="domain" description="S1 motif" evidence="1">
    <location>
        <begin position="23"/>
        <end position="84"/>
    </location>
</feature>
<reference evidence="2" key="1">
    <citation type="submission" date="2023-03" db="EMBL/GenBank/DDBJ databases">
        <title>Actinoallomurus iriomotensis NBRC 103684.</title>
        <authorList>
            <person name="Ichikawa N."/>
            <person name="Sato H."/>
            <person name="Tonouchi N."/>
        </authorList>
    </citation>
    <scope>NUCLEOTIDE SEQUENCE</scope>
    <source>
        <strain evidence="2">NBRC 103684</strain>
    </source>
</reference>
<keyword evidence="3" id="KW-1185">Reference proteome</keyword>
<accession>A0A9W6SDC3</accession>
<evidence type="ECO:0000313" key="2">
    <source>
        <dbReference type="EMBL" id="GLY91804.1"/>
    </source>
</evidence>
<dbReference type="EMBL" id="BSTK01000022">
    <property type="protein sequence ID" value="GLY91804.1"/>
    <property type="molecule type" value="Genomic_DNA"/>
</dbReference>
<dbReference type="RefSeq" id="WP_285583644.1">
    <property type="nucleotide sequence ID" value="NZ_BSTK01000022.1"/>
</dbReference>
<dbReference type="SMART" id="SM00316">
    <property type="entry name" value="S1"/>
    <property type="match status" value="1"/>
</dbReference>
<protein>
    <recommendedName>
        <fullName evidence="1">S1 motif domain-containing protein</fullName>
    </recommendedName>
</protein>
<dbReference type="InterPro" id="IPR012340">
    <property type="entry name" value="NA-bd_OB-fold"/>
</dbReference>
<dbReference type="InterPro" id="IPR003029">
    <property type="entry name" value="S1_domain"/>
</dbReference>
<dbReference type="AlphaFoldDB" id="A0A9W6SDC3"/>
<dbReference type="Proteomes" id="UP001165074">
    <property type="component" value="Unassembled WGS sequence"/>
</dbReference>
<dbReference type="Gene3D" id="2.40.50.140">
    <property type="entry name" value="Nucleic acid-binding proteins"/>
    <property type="match status" value="1"/>
</dbReference>
<name>A0A9W6SDC3_9ACTN</name>
<sequence length="84" mass="9084">MSEPHTPAPLSAWQDFLARHAEGGALDGRVASVVPFGAFVEVADGIHGLLPSVEWTTRPEVGADIRVRVNVVDIDRRRMSLLPA</sequence>
<dbReference type="Pfam" id="PF00575">
    <property type="entry name" value="S1"/>
    <property type="match status" value="1"/>
</dbReference>
<dbReference type="GO" id="GO:0003676">
    <property type="term" value="F:nucleic acid binding"/>
    <property type="evidence" value="ECO:0007669"/>
    <property type="project" value="InterPro"/>
</dbReference>
<comment type="caution">
    <text evidence="2">The sequence shown here is derived from an EMBL/GenBank/DDBJ whole genome shotgun (WGS) entry which is preliminary data.</text>
</comment>
<proteinExistence type="predicted"/>
<dbReference type="PROSITE" id="PS50126">
    <property type="entry name" value="S1"/>
    <property type="match status" value="1"/>
</dbReference>
<organism evidence="2 3">
    <name type="scientific">Actinoallomurus iriomotensis</name>
    <dbReference type="NCBI Taxonomy" id="478107"/>
    <lineage>
        <taxon>Bacteria</taxon>
        <taxon>Bacillati</taxon>
        <taxon>Actinomycetota</taxon>
        <taxon>Actinomycetes</taxon>
        <taxon>Streptosporangiales</taxon>
        <taxon>Thermomonosporaceae</taxon>
        <taxon>Actinoallomurus</taxon>
    </lineage>
</organism>
<evidence type="ECO:0000313" key="3">
    <source>
        <dbReference type="Proteomes" id="UP001165074"/>
    </source>
</evidence>
<gene>
    <name evidence="2" type="ORF">Airi02_097320</name>
</gene>
<evidence type="ECO:0000259" key="1">
    <source>
        <dbReference type="PROSITE" id="PS50126"/>
    </source>
</evidence>